<proteinExistence type="predicted"/>
<dbReference type="PANTHER" id="PTHR37804">
    <property type="entry name" value="CDAA REGULATORY PROTEIN CDAR"/>
    <property type="match status" value="1"/>
</dbReference>
<organism evidence="2 3">
    <name type="scientific">Clostridium cellulovorans (strain ATCC 35296 / DSM 3052 / OCM 3 / 743B)</name>
    <dbReference type="NCBI Taxonomy" id="573061"/>
    <lineage>
        <taxon>Bacteria</taxon>
        <taxon>Bacillati</taxon>
        <taxon>Bacillota</taxon>
        <taxon>Clostridia</taxon>
        <taxon>Eubacteriales</taxon>
        <taxon>Clostridiaceae</taxon>
        <taxon>Clostridium</taxon>
    </lineage>
</organism>
<protein>
    <submittedName>
        <fullName evidence="2">YbbR family protein</fullName>
    </submittedName>
</protein>
<dbReference type="InterPro" id="IPR012505">
    <property type="entry name" value="YbbR"/>
</dbReference>
<reference evidence="2 3" key="1">
    <citation type="submission" date="2010-08" db="EMBL/GenBank/DDBJ databases">
        <title>Complete sequence of Clostridium cellulovorans 743B.</title>
        <authorList>
            <consortium name="US DOE Joint Genome Institute"/>
            <person name="Lucas S."/>
            <person name="Copeland A."/>
            <person name="Lapidus A."/>
            <person name="Cheng J.-F."/>
            <person name="Bruce D."/>
            <person name="Goodwin L."/>
            <person name="Pitluck S."/>
            <person name="Chertkov O."/>
            <person name="Detter J.C."/>
            <person name="Han C."/>
            <person name="Tapia R."/>
            <person name="Land M."/>
            <person name="Hauser L."/>
            <person name="Chang Y.-J."/>
            <person name="Jeffries C."/>
            <person name="Kyrpides N."/>
            <person name="Ivanova N."/>
            <person name="Mikhailova N."/>
            <person name="Hemme C.L."/>
            <person name="Woyke T."/>
        </authorList>
    </citation>
    <scope>NUCLEOTIDE SEQUENCE [LARGE SCALE GENOMIC DNA]</scope>
    <source>
        <strain evidence="3">ATCC 35296 / DSM 3052 / OCM 3 / 743B</strain>
    </source>
</reference>
<dbReference type="PANTHER" id="PTHR37804:SF1">
    <property type="entry name" value="CDAA REGULATORY PROTEIN CDAR"/>
    <property type="match status" value="1"/>
</dbReference>
<evidence type="ECO:0000313" key="2">
    <source>
        <dbReference type="EMBL" id="ADL53347.1"/>
    </source>
</evidence>
<dbReference type="Pfam" id="PF07949">
    <property type="entry name" value="YbbR"/>
    <property type="match status" value="4"/>
</dbReference>
<dbReference type="Gene3D" id="2.170.120.40">
    <property type="entry name" value="YbbR-like domain"/>
    <property type="match status" value="2"/>
</dbReference>
<gene>
    <name evidence="2" type="ordered locus">Clocel_3677</name>
</gene>
<dbReference type="InterPro" id="IPR053154">
    <property type="entry name" value="c-di-AMP_regulator"/>
</dbReference>
<evidence type="ECO:0000256" key="1">
    <source>
        <dbReference type="SAM" id="Phobius"/>
    </source>
</evidence>
<dbReference type="OrthoDB" id="2111604at2"/>
<dbReference type="RefSeq" id="WP_010073685.1">
    <property type="nucleotide sequence ID" value="NC_014393.1"/>
</dbReference>
<sequence length="401" mass="43745">MEEKNTPSTIIKIFSFIAAFILWIYISTIYNPIKTVIIANVPVEIKNSEGLKEVSLILMPKQTFKVNITIKGNANIIYGIKPSNFKLEVDLSKYAIRKGDTKIPVEIIEAPKDVTILKESGIWVDIDVDNLAKKSLPIDVELSGEPRSGVVFGQTKVTPSEITLTGPESYVNQVKNLSISCTYENFQEQDSLQLPIEALDANGNRVTEISLSQAFATVELPYNNIKNVPVNIKTLGVVGEDIIIKSIEADIQSVDISASDDVLANISSIDTEAIDLATINSNKTIETKLVIPNNVELISATKGAKVKITVQKIISKSINLNIALKNLGSQLKGDLSEVKANVVVKGVENIINELSADNFNCYVDCKDLVEGEYELKVNVSVNKSASIVAVNPENVKVTISK</sequence>
<dbReference type="Gene3D" id="2.170.120.30">
    <property type="match status" value="2"/>
</dbReference>
<keyword evidence="3" id="KW-1185">Reference proteome</keyword>
<dbReference type="KEGG" id="ccb:Clocel_3677"/>
<name>D9SX44_CLOC7</name>
<keyword evidence="1" id="KW-0472">Membrane</keyword>
<dbReference type="STRING" id="573061.Clocel_3677"/>
<dbReference type="eggNOG" id="COG4856">
    <property type="taxonomic scope" value="Bacteria"/>
</dbReference>
<accession>D9SX44</accession>
<evidence type="ECO:0000313" key="3">
    <source>
        <dbReference type="Proteomes" id="UP000002730"/>
    </source>
</evidence>
<keyword evidence="1" id="KW-0812">Transmembrane</keyword>
<dbReference type="AlphaFoldDB" id="D9SX44"/>
<dbReference type="Proteomes" id="UP000002730">
    <property type="component" value="Chromosome"/>
</dbReference>
<dbReference type="HOGENOM" id="CLU_039811_4_1_9"/>
<feature type="transmembrane region" description="Helical" evidence="1">
    <location>
        <begin position="9"/>
        <end position="26"/>
    </location>
</feature>
<keyword evidence="1" id="KW-1133">Transmembrane helix</keyword>
<dbReference type="EMBL" id="CP002160">
    <property type="protein sequence ID" value="ADL53347.1"/>
    <property type="molecule type" value="Genomic_DNA"/>
</dbReference>